<dbReference type="InterPro" id="IPR000994">
    <property type="entry name" value="Pept_M24"/>
</dbReference>
<reference evidence="3" key="1">
    <citation type="submission" date="2020-07" db="EMBL/GenBank/DDBJ databases">
        <title>Huge and variable diversity of episymbiotic CPR bacteria and DPANN archaea in groundwater ecosystems.</title>
        <authorList>
            <person name="He C.Y."/>
            <person name="Keren R."/>
            <person name="Whittaker M."/>
            <person name="Farag I.F."/>
            <person name="Doudna J."/>
            <person name="Cate J.H.D."/>
            <person name="Banfield J.F."/>
        </authorList>
    </citation>
    <scope>NUCLEOTIDE SEQUENCE</scope>
    <source>
        <strain evidence="3">NC_groundwater_1664_Pr3_B-0.1um_52_9</strain>
    </source>
</reference>
<dbReference type="InterPro" id="IPR029149">
    <property type="entry name" value="Creatin/AminoP/Spt16_N"/>
</dbReference>
<accession>A0A9D6V1S9</accession>
<dbReference type="PANTHER" id="PTHR46112">
    <property type="entry name" value="AMINOPEPTIDASE"/>
    <property type="match status" value="1"/>
</dbReference>
<organism evidence="3 4">
    <name type="scientific">Desulfomonile tiedjei</name>
    <dbReference type="NCBI Taxonomy" id="2358"/>
    <lineage>
        <taxon>Bacteria</taxon>
        <taxon>Pseudomonadati</taxon>
        <taxon>Thermodesulfobacteriota</taxon>
        <taxon>Desulfomonilia</taxon>
        <taxon>Desulfomonilales</taxon>
        <taxon>Desulfomonilaceae</taxon>
        <taxon>Desulfomonile</taxon>
    </lineage>
</organism>
<evidence type="ECO:0000259" key="1">
    <source>
        <dbReference type="Pfam" id="PF00557"/>
    </source>
</evidence>
<evidence type="ECO:0000259" key="2">
    <source>
        <dbReference type="Pfam" id="PF01321"/>
    </source>
</evidence>
<feature type="domain" description="Peptidase M24" evidence="1">
    <location>
        <begin position="144"/>
        <end position="377"/>
    </location>
</feature>
<dbReference type="Gene3D" id="3.90.230.10">
    <property type="entry name" value="Creatinase/methionine aminopeptidase superfamily"/>
    <property type="match status" value="1"/>
</dbReference>
<dbReference type="SUPFAM" id="SSF53092">
    <property type="entry name" value="Creatinase/prolidase N-terminal domain"/>
    <property type="match status" value="1"/>
</dbReference>
<dbReference type="Gene3D" id="3.40.350.10">
    <property type="entry name" value="Creatinase/prolidase N-terminal domain"/>
    <property type="match status" value="1"/>
</dbReference>
<dbReference type="Pfam" id="PF00557">
    <property type="entry name" value="Peptidase_M24"/>
    <property type="match status" value="1"/>
</dbReference>
<dbReference type="AlphaFoldDB" id="A0A9D6V1S9"/>
<dbReference type="InterPro" id="IPR000587">
    <property type="entry name" value="Creatinase_N"/>
</dbReference>
<keyword evidence="3" id="KW-0031">Aminopeptidase</keyword>
<evidence type="ECO:0000313" key="4">
    <source>
        <dbReference type="Proteomes" id="UP000807825"/>
    </source>
</evidence>
<sequence>MNSTPKEEIQARIVGLQVLLAENNLDAALIVQRADLFYYSGTGQDAHLFVPVEGLPLLLVRKSFERALEDSPISDIREVKTLGQLKQAVDSAHTGKNNALGMELDVLPVNNFRLYEDLFPGTEIKDVSPLIKWQRMVKSAYEIEKIRRAALLNDELFSNVRCLLREDMSEMEFAGLLEAFYRKKGHQGHVRVRSFNQEVFYGHVMSGANLAVPSCSVGPTGGPGPNASMPQGAGLKAIRKHEPISIDYVGIVDGYMVDQARTFFLGDPPEKFLRAHEVALSIQNTLARQGAPGGAAEDLYNIAVEMAEQADLSDGFQGYPQPVPFIGHGFGLELDEFPIIGRKSPHVLQPGMVVAFEPKFIMPGEGLAGIENSFVMTMEGFSKLTHFDDAIQVLS</sequence>
<name>A0A9D6V1S9_9BACT</name>
<dbReference type="EMBL" id="JACRDE010000187">
    <property type="protein sequence ID" value="MBI5249168.1"/>
    <property type="molecule type" value="Genomic_DNA"/>
</dbReference>
<feature type="domain" description="Creatinase N-terminal" evidence="2">
    <location>
        <begin position="12"/>
        <end position="137"/>
    </location>
</feature>
<dbReference type="SUPFAM" id="SSF55920">
    <property type="entry name" value="Creatinase/aminopeptidase"/>
    <property type="match status" value="1"/>
</dbReference>
<dbReference type="PANTHER" id="PTHR46112:SF2">
    <property type="entry name" value="XAA-PRO AMINOPEPTIDASE P-RELATED"/>
    <property type="match status" value="1"/>
</dbReference>
<gene>
    <name evidence="3" type="ORF">HY912_06710</name>
</gene>
<dbReference type="InterPro" id="IPR036005">
    <property type="entry name" value="Creatinase/aminopeptidase-like"/>
</dbReference>
<keyword evidence="3" id="KW-0378">Hydrolase</keyword>
<dbReference type="Proteomes" id="UP000807825">
    <property type="component" value="Unassembled WGS sequence"/>
</dbReference>
<keyword evidence="3" id="KW-0645">Protease</keyword>
<proteinExistence type="predicted"/>
<dbReference type="GO" id="GO:0004177">
    <property type="term" value="F:aminopeptidase activity"/>
    <property type="evidence" value="ECO:0007669"/>
    <property type="project" value="UniProtKB-KW"/>
</dbReference>
<evidence type="ECO:0000313" key="3">
    <source>
        <dbReference type="EMBL" id="MBI5249168.1"/>
    </source>
</evidence>
<dbReference type="CDD" id="cd01066">
    <property type="entry name" value="APP_MetAP"/>
    <property type="match status" value="1"/>
</dbReference>
<dbReference type="Pfam" id="PF01321">
    <property type="entry name" value="Creatinase_N"/>
    <property type="match status" value="1"/>
</dbReference>
<comment type="caution">
    <text evidence="3">The sequence shown here is derived from an EMBL/GenBank/DDBJ whole genome shotgun (WGS) entry which is preliminary data.</text>
</comment>
<protein>
    <submittedName>
        <fullName evidence="3">Aminopeptidase P family protein</fullName>
    </submittedName>
</protein>
<dbReference type="InterPro" id="IPR050659">
    <property type="entry name" value="Peptidase_M24B"/>
</dbReference>